<dbReference type="Proteomes" id="UP001565471">
    <property type="component" value="Unassembled WGS sequence"/>
</dbReference>
<reference evidence="1 2" key="1">
    <citation type="submission" date="2024-07" db="EMBL/GenBank/DDBJ databases">
        <title>Genomic Encyclopedia of Type Strains, Phase V (KMG-V): Genome sequencing to study the core and pangenomes of soil and plant-associated prokaryotes.</title>
        <authorList>
            <person name="Whitman W."/>
        </authorList>
    </citation>
    <scope>NUCLEOTIDE SEQUENCE [LARGE SCALE GENOMIC DNA]</scope>
    <source>
        <strain evidence="1 2">USDA 415</strain>
    </source>
</reference>
<name>A0ABV4EZU7_BRAEL</name>
<gene>
    <name evidence="1" type="ORF">ABIF29_003492</name>
</gene>
<comment type="caution">
    <text evidence="1">The sequence shown here is derived from an EMBL/GenBank/DDBJ whole genome shotgun (WGS) entry which is preliminary data.</text>
</comment>
<evidence type="ECO:0000313" key="2">
    <source>
        <dbReference type="Proteomes" id="UP001565471"/>
    </source>
</evidence>
<sequence length="107" mass="12181">MKVAQAYYSTAVEHKEMPGCYLATFAIPGDAPQWVNDTDGRPKIFKRADEAELAGFKVMVSKLNRARDVQNFRTKDGFKRKGRIKVFRSADTEDHKHTVESVFGRKS</sequence>
<protein>
    <submittedName>
        <fullName evidence="1">Uncharacterized protein</fullName>
    </submittedName>
</protein>
<accession>A0ABV4EZU7</accession>
<evidence type="ECO:0000313" key="1">
    <source>
        <dbReference type="EMBL" id="MEY9316693.1"/>
    </source>
</evidence>
<dbReference type="RefSeq" id="WP_253623344.1">
    <property type="nucleotide sequence ID" value="NZ_CP126004.1"/>
</dbReference>
<dbReference type="EMBL" id="JBGBZA010000002">
    <property type="protein sequence ID" value="MEY9316693.1"/>
    <property type="molecule type" value="Genomic_DNA"/>
</dbReference>
<organism evidence="1 2">
    <name type="scientific">Bradyrhizobium elkanii</name>
    <dbReference type="NCBI Taxonomy" id="29448"/>
    <lineage>
        <taxon>Bacteria</taxon>
        <taxon>Pseudomonadati</taxon>
        <taxon>Pseudomonadota</taxon>
        <taxon>Alphaproteobacteria</taxon>
        <taxon>Hyphomicrobiales</taxon>
        <taxon>Nitrobacteraceae</taxon>
        <taxon>Bradyrhizobium</taxon>
    </lineage>
</organism>
<keyword evidence="2" id="KW-1185">Reference proteome</keyword>
<proteinExistence type="predicted"/>